<dbReference type="InterPro" id="IPR051604">
    <property type="entry name" value="Ergot_Alk_Oxidoreductase"/>
</dbReference>
<gene>
    <name evidence="1" type="ORF">PBRASI_LOCUS2479</name>
</gene>
<proteinExistence type="predicted"/>
<evidence type="ECO:0000313" key="1">
    <source>
        <dbReference type="EMBL" id="CAG8498481.1"/>
    </source>
</evidence>
<dbReference type="Gene3D" id="3.90.25.10">
    <property type="entry name" value="UDP-galactose 4-epimerase, domain 1"/>
    <property type="match status" value="1"/>
</dbReference>
<dbReference type="AlphaFoldDB" id="A0A9N8ZK38"/>
<protein>
    <submittedName>
        <fullName evidence="1">27_t:CDS:1</fullName>
    </submittedName>
</protein>
<dbReference type="Gene3D" id="3.40.50.720">
    <property type="entry name" value="NAD(P)-binding Rossmann-like Domain"/>
    <property type="match status" value="2"/>
</dbReference>
<comment type="caution">
    <text evidence="1">The sequence shown here is derived from an EMBL/GenBank/DDBJ whole genome shotgun (WGS) entry which is preliminary data.</text>
</comment>
<accession>A0A9N8ZK38</accession>
<name>A0A9N8ZK38_9GLOM</name>
<dbReference type="Proteomes" id="UP000789739">
    <property type="component" value="Unassembled WGS sequence"/>
</dbReference>
<sequence length="318" mass="35806">MTKSNIFVLEADRPTALSTIRALYSTGSHHSNRHMDVTALVTERASKEALAALRGLSCKIVTITDPRNVSFEGCTKLYIVASPERLDFLIPYIEAAKKASVQFVLLQSVIIADGRGEQGKKHLYAENKLTELFGKKACLPLEENAKARSPKEHKKLHHHAWWCILRVGVYSHYLFAFKDGIKRGVLELPIGDGKFAPVSIEDIGCVSANILDKSENYYSHVYTVTGSELFSGKLLASRLSAILKHEVKYVPSEMAYVEEKCLKKYIPNDVIRTNVITLFELIKKGRLEYVSPHFTEIDGITPRTLEQFILDYKKEFSA</sequence>
<organism evidence="1 2">
    <name type="scientific">Paraglomus brasilianum</name>
    <dbReference type="NCBI Taxonomy" id="144538"/>
    <lineage>
        <taxon>Eukaryota</taxon>
        <taxon>Fungi</taxon>
        <taxon>Fungi incertae sedis</taxon>
        <taxon>Mucoromycota</taxon>
        <taxon>Glomeromycotina</taxon>
        <taxon>Glomeromycetes</taxon>
        <taxon>Paraglomerales</taxon>
        <taxon>Paraglomeraceae</taxon>
        <taxon>Paraglomus</taxon>
    </lineage>
</organism>
<reference evidence="1" key="1">
    <citation type="submission" date="2021-06" db="EMBL/GenBank/DDBJ databases">
        <authorList>
            <person name="Kallberg Y."/>
            <person name="Tangrot J."/>
            <person name="Rosling A."/>
        </authorList>
    </citation>
    <scope>NUCLEOTIDE SEQUENCE</scope>
    <source>
        <strain evidence="1">BR232B</strain>
    </source>
</reference>
<dbReference type="OrthoDB" id="10254221at2759"/>
<dbReference type="PANTHER" id="PTHR43162">
    <property type="match status" value="1"/>
</dbReference>
<dbReference type="InterPro" id="IPR036291">
    <property type="entry name" value="NAD(P)-bd_dom_sf"/>
</dbReference>
<keyword evidence="2" id="KW-1185">Reference proteome</keyword>
<evidence type="ECO:0000313" key="2">
    <source>
        <dbReference type="Proteomes" id="UP000789739"/>
    </source>
</evidence>
<dbReference type="PANTHER" id="PTHR43162:SF1">
    <property type="entry name" value="PRESTALK A DIFFERENTIATION PROTEIN A"/>
    <property type="match status" value="1"/>
</dbReference>
<dbReference type="SUPFAM" id="SSF51735">
    <property type="entry name" value="NAD(P)-binding Rossmann-fold domains"/>
    <property type="match status" value="1"/>
</dbReference>
<dbReference type="EMBL" id="CAJVPI010000195">
    <property type="protein sequence ID" value="CAG8498481.1"/>
    <property type="molecule type" value="Genomic_DNA"/>
</dbReference>